<dbReference type="Pfam" id="PF05620">
    <property type="entry name" value="TMEM208_SND2"/>
    <property type="match status" value="1"/>
</dbReference>
<comment type="subcellular location">
    <subcellularLocation>
        <location evidence="1">Endoplasmic reticulum membrane</location>
        <topology evidence="1">Multi-pass membrane protein</topology>
    </subcellularLocation>
</comment>
<evidence type="ECO:0000256" key="9">
    <source>
        <dbReference type="SAM" id="Phobius"/>
    </source>
</evidence>
<keyword evidence="6 9" id="KW-1133">Transmembrane helix</keyword>
<dbReference type="InterPro" id="IPR008506">
    <property type="entry name" value="SND2/TMEM208"/>
</dbReference>
<dbReference type="PANTHER" id="PTHR13505">
    <property type="entry name" value="TRANSMEMBRANE PROTEIN 208"/>
    <property type="match status" value="1"/>
</dbReference>
<organism evidence="10">
    <name type="scientific">Cyprideis torosa</name>
    <dbReference type="NCBI Taxonomy" id="163714"/>
    <lineage>
        <taxon>Eukaryota</taxon>
        <taxon>Metazoa</taxon>
        <taxon>Ecdysozoa</taxon>
        <taxon>Arthropoda</taxon>
        <taxon>Crustacea</taxon>
        <taxon>Oligostraca</taxon>
        <taxon>Ostracoda</taxon>
        <taxon>Podocopa</taxon>
        <taxon>Podocopida</taxon>
        <taxon>Cytherocopina</taxon>
        <taxon>Cytheroidea</taxon>
        <taxon>Cytherideidae</taxon>
        <taxon>Cyprideis</taxon>
    </lineage>
</organism>
<evidence type="ECO:0000313" key="10">
    <source>
        <dbReference type="EMBL" id="CAD7224883.1"/>
    </source>
</evidence>
<proteinExistence type="inferred from homology"/>
<dbReference type="EMBL" id="OB660458">
    <property type="protein sequence ID" value="CAD7224883.1"/>
    <property type="molecule type" value="Genomic_DNA"/>
</dbReference>
<reference evidence="10" key="1">
    <citation type="submission" date="2020-11" db="EMBL/GenBank/DDBJ databases">
        <authorList>
            <person name="Tran Van P."/>
        </authorList>
    </citation>
    <scope>NUCLEOTIDE SEQUENCE</scope>
</reference>
<evidence type="ECO:0000256" key="7">
    <source>
        <dbReference type="ARBA" id="ARBA00023136"/>
    </source>
</evidence>
<dbReference type="GO" id="GO:0005773">
    <property type="term" value="C:vacuole"/>
    <property type="evidence" value="ECO:0007669"/>
    <property type="project" value="GOC"/>
</dbReference>
<feature type="transmembrane region" description="Helical" evidence="9">
    <location>
        <begin position="26"/>
        <end position="46"/>
    </location>
</feature>
<evidence type="ECO:0000256" key="6">
    <source>
        <dbReference type="ARBA" id="ARBA00022989"/>
    </source>
</evidence>
<evidence type="ECO:0000256" key="4">
    <source>
        <dbReference type="ARBA" id="ARBA00022692"/>
    </source>
</evidence>
<accession>A0A7R8W954</accession>
<sequence length="176" mass="19519">MPAKPGKAATKGQKQIFEENNATVAFYRNMALGTSVFWVVLNLLLASEVSLSFILLSVLSVGVLFGSIAFMKSMARATFDAKGNVLDGGIDLNMEAGIAEHIKDIIILTASCQVLGCLSDYFWFLWLVIPGRALFLLWRNVLGPWFFAPAAENGEDPDAVSKKQRKLERKMKRFQQ</sequence>
<evidence type="ECO:0000256" key="3">
    <source>
        <dbReference type="ARBA" id="ARBA00015033"/>
    </source>
</evidence>
<evidence type="ECO:0000256" key="5">
    <source>
        <dbReference type="ARBA" id="ARBA00022824"/>
    </source>
</evidence>
<keyword evidence="7 9" id="KW-0472">Membrane</keyword>
<dbReference type="AlphaFoldDB" id="A0A7R8W954"/>
<dbReference type="OrthoDB" id="10012212at2759"/>
<dbReference type="PANTHER" id="PTHR13505:SF7">
    <property type="entry name" value="TRANSMEMBRANE PROTEIN 208"/>
    <property type="match status" value="1"/>
</dbReference>
<gene>
    <name evidence="10" type="ORF">CTOB1V02_LOCUS2835</name>
</gene>
<keyword evidence="4 9" id="KW-0812">Transmembrane</keyword>
<keyword evidence="5" id="KW-0256">Endoplasmic reticulum</keyword>
<comment type="similarity">
    <text evidence="2">Belongs to the TMEM208 family.</text>
</comment>
<dbReference type="GO" id="GO:0006624">
    <property type="term" value="P:vacuolar protein processing"/>
    <property type="evidence" value="ECO:0007669"/>
    <property type="project" value="TreeGrafter"/>
</dbReference>
<feature type="compositionally biased region" description="Basic residues" evidence="8">
    <location>
        <begin position="162"/>
        <end position="176"/>
    </location>
</feature>
<feature type="region of interest" description="Disordered" evidence="8">
    <location>
        <begin position="153"/>
        <end position="176"/>
    </location>
</feature>
<dbReference type="GO" id="GO:0005789">
    <property type="term" value="C:endoplasmic reticulum membrane"/>
    <property type="evidence" value="ECO:0007669"/>
    <property type="project" value="UniProtKB-SubCell"/>
</dbReference>
<evidence type="ECO:0000256" key="8">
    <source>
        <dbReference type="SAM" id="MobiDB-lite"/>
    </source>
</evidence>
<evidence type="ECO:0000256" key="1">
    <source>
        <dbReference type="ARBA" id="ARBA00004477"/>
    </source>
</evidence>
<protein>
    <recommendedName>
        <fullName evidence="3">Transmembrane protein 208</fullName>
    </recommendedName>
</protein>
<evidence type="ECO:0000256" key="2">
    <source>
        <dbReference type="ARBA" id="ARBA00009950"/>
    </source>
</evidence>
<feature type="transmembrane region" description="Helical" evidence="9">
    <location>
        <begin position="53"/>
        <end position="71"/>
    </location>
</feature>
<name>A0A7R8W954_9CRUS</name>